<feature type="compositionally biased region" description="Polar residues" evidence="1">
    <location>
        <begin position="1226"/>
        <end position="1245"/>
    </location>
</feature>
<reference evidence="2 3" key="1">
    <citation type="journal article" date="2020" name="Nat. Commun.">
        <title>Genome of Tripterygium wilfordii and identification of cytochrome P450 involved in triptolide biosynthesis.</title>
        <authorList>
            <person name="Tu L."/>
            <person name="Su P."/>
            <person name="Zhang Z."/>
            <person name="Gao L."/>
            <person name="Wang J."/>
            <person name="Hu T."/>
            <person name="Zhou J."/>
            <person name="Zhang Y."/>
            <person name="Zhao Y."/>
            <person name="Liu Y."/>
            <person name="Song Y."/>
            <person name="Tong Y."/>
            <person name="Lu Y."/>
            <person name="Yang J."/>
            <person name="Xu C."/>
            <person name="Jia M."/>
            <person name="Peters R.J."/>
            <person name="Huang L."/>
            <person name="Gao W."/>
        </authorList>
    </citation>
    <scope>NUCLEOTIDE SEQUENCE [LARGE SCALE GENOMIC DNA]</scope>
    <source>
        <strain evidence="3">cv. XIE 37</strain>
        <tissue evidence="2">Leaf</tissue>
    </source>
</reference>
<feature type="compositionally biased region" description="Basic and acidic residues" evidence="1">
    <location>
        <begin position="121"/>
        <end position="147"/>
    </location>
</feature>
<accession>A0A7J7DKM7</accession>
<feature type="region of interest" description="Disordered" evidence="1">
    <location>
        <begin position="1339"/>
        <end position="1405"/>
    </location>
</feature>
<sequence>MNPTLTDNVGATEDETVPESSSANKVAAEGTCGISEQCQDKKEKIQVVEEESNENHVTEETREIAEKGDRICNIVDDTRTSVEMESVEEANVKVKGEETLMEERIFEQIEASETQQVSAEEYPKLTEEGKNGLEKNGRQETNKEKRVGLNSSEKVISSLEAVSGQKHEALFYADVEVNNLSTTHQTAEASQKKESIPSIADTTLENFGEKGLKEVEEKKSECCSLSMGEESSPKEHNEEHCHGENDEVTVTTEENTENAPNPRENLEETILPQHELDKTELEKCDRTCNIVDDTRTSVEMESIEKENLKVKEEENLMEETIIKQIEASENRQSSAEENPKLAAKEKEGFEKNAREENNKEKIAEFDSSEQVLSITEVASRQKDEALFYAPDMAVNNLGSGVETQDNFGEKGFEEVEDKKSDCCSTLMDNEKSSNEFKEEHGHVENEHTLVEDKDSITDKMTLIAEENNEKAPNHPENLEEILLQHEPEKLKLDNHSNMDSMDIDTSSKEYFEKVACIEDNAPIQIHNESFEGRAVADKSTTSDALGNLAIQEEKKILHTEFDNVEIEPQRKNANDVLLSHLIVKDLIQPEDEKREKVLVVQEEQTHEATEASREEEKKIEDASRAPRSTETTVLEHSAAGTLMTEDIQQASEASDTNKGFENVVVGAEDLERTYGLNPTEKIDGNVVKENMEGETNKEDAEEMHKEFKKNMADDDVEKKILEGKNQLAELTAVEVTEAAISVPISNEEMNQIASSHQVNHVAQNTSGSEQVRKWDMDEGRAIDNFQLPAKETDKLVHLEEEKEKQKKEEVQDLDSENKEKVQAKELEDNMRAETLNDREELNNDDHPMNTSKAFKEETVPKEVDGSLVGISREPQMSVEESKEDFLTKEKPSIHEFGSIYVFKVLEEASLNETEPKDIKQLESDGLACQEKPKDAKRARLDSLDIIVRTDDAYNIEENRNKDREEVDEHEEKIEQEIHTEAPTAGSEDQDVEATSEQSEAQDNLSKIEKELVRDEASNKVDETPVHAQIPYDNTDTSFIGQMAVNMNETEDSKLGTAFARKVRANNEMQTHQGDDHYEKHSSSSEDAEISKREKPTNPTDICKSRTSNEEKPLNEGSGVDKLEDKKTLEESGDNKKAILQQVDSGMVYEGPAAENVLVEQEAGTDSPRIEAGNTENYGTLVEENFKSAESSEEPKCTLGIVTKNQSQDTIPLTSESQEEIKRNDIHNQSFTSTEEQNSGETLQEDQNNKEEKTVTDVLPEDHSHSIENAYDVNKAVNITKELEGIKKDNDDENIRHQKEEGSNIKELLPVSTEEERTNKVKDYSPVSTEYFIAEHSNEETEKANFKAKGESTGKTEAAITDEMDEGKVEEEEEDREKPVSVSSVVAEESEEKNKKESTDEANKSYDKINTTAAMVMAQTSLEKSQIHKKPEVSNIFLDKRISCIVETEPSQQGNLTDSTSPEELTSSLVSQPPTAYHEDSENTETTRNPDAGEEPHETMKSLLLEKFHLDEARKAIKETSEMVYAFQNSQDNKAVKGNAIVADLNLTAEDLNQQLQTLSPTSPLKEQNHEIIETIKNTQGVQTTEYESSEKPLATKTAEETCLNKKDLHSSNFSQSGYKLNTETENDCPKKLNEAGRTQDEIREENKNDSEKEVKSEIEGNEAATDDEHRADQTHNVENLKEQHQAPPQALLFEGQKHGLTGTIENSKKVESLQDGEEMSSDEIYEGNTAAYEMVSTSDSQDIKAANTMDSPARQKSEEHQAALFAMHSQEQEHESSTIIESMEKTMKEMEVLKDEGTVYEISAKTKEASATIFESESQKLREHEAEIASDQTTTKEKLEEHQQMPHFALPSKEQVHEILMPIKSVNENVNAVELLADESQENSSAPWSAEKICLQEEETGELEVANLGHDITTDMSDDSSEAHGIKRDIAQEASKLEPQEYENEIDYIECQSENKKTTGLEESSENVSMLMSETSAKSLEHVSEVYHHEVSAKQDAEMKENLPETPITDLWAEENQCKKTVEATKSIQNAIANQKISEEGEDTNNHLLITLSQERIQESHQDYEHKAEEKSGETNKRLKASMSKTQTEELCEEAKKIDTTSKIGQKGDEEKTIEDPDHVNIQNEQIKKGLLSESKTGIQDSPNEVSEVKSSSLEQVLKLDDNEIKTSECPSESEKATALERLSDKDALFNPEMTSEENFECESEVQCHEVLVKLLNTMEEHPEARVEVLRAEVNQCNQTIESTQIIQYEATNEKEKADASNCHPISLTKQQSEGSCQKIKQKAQERETEETSMRNTGSNEFYEKTEKVDPTKKIEGEDGAEEKTVEYPDQVDIDNKTIKESIPSIEQVHRITSIVVNMNVEAIDEDRRPENSSATKTAEETCSRKERPKESEISCLGLASNEDNWEGSPNEVNKEVRTLDGTEEENKEDYEMASTMDSQDIRAATAIQSLPMEKLEEQHQHTYPEMLSEEQEHESSTSFGRQENNIKEMKLSTDESPENSASKTTEEAPLLKEETEEPKFPQMSHELDTIDKDSTNEVLKEEEDDFEEISEDIEEASARVPASKTQRLRGDEAEGTSEAQTLAVQELKEKTPSSPHSKEQDHGIIKKNEVEGLQDESQENSWALRTTETTCLQEEQTKEAEVTKLILEIRTDVLENPTEINEIKKDNPEQALTSEPQEYINEIENIDCPSKSEKTIGHCNKVPNFMFETEKGIEHLPGVHYHEFVTKHKTETKEDHPEEGITDFKAGENQWKKTIEATEIVQNDITREKIREEKDVNNDHPISLVEERSEEYHQEYEHKTIVDLGEKTIADLGEKTCETCETSISINQSKELHGEIEKIITTKKLEGQDGAKREKVDDPDQVTIQDETIKESLPTEIKADIEDSPSEVCEVESKTPDATRKLVPHEYEEESKKTTAIARQSKEAAMPILETSKKKVECLSAAPSHVILIESKFTKMKEDCPEAEPTEVRTEESQHKKSIEETEIIQNEVQNAELYEESAKIGATKKTEGQDLTEVKTVEDQGQVDVQKNTLEHFFPSETEGNNVECSATEQKHKNEGNDTKSVSSKIEAATPTEKEPGAEMSQKDSNIKLAENEKNNQDIQQKRDNSLVMSEKQIQIEADTRPNSVFVASNEEKNIPQELEDQIAKIIQNAETGDSVAEYATAIDSEVERFVNGGNKIMDSSADEMSENSQPMDSDKISLILIESQSTKLKEECLEAEPTEVRTEVSQHEKSIEETEIIRNECQNAELYEEIAKTGATKKTEGQDLTEVKTVEEEGQGQVDVQKNTLEHSFSSETEGNNVKCSATEQKQENESNDKKSVSSKIEAETLTEKEPGAEISQKEGNIKLAENEKINQNIQQKKDDSLVVSEKQIQIEADSRPNSVFMTSNEKNIPLELDDQIAKTIQNAESGDFVAEYATAIDSEIEGLVSGGNKIMDSSADETSESSQPMDSATISLPDLQISKKEALQVAGHLTEEGGQVETKEEEQVEETKTDEEKDEEKRDSGPGSPIMVEASGDVDVKVTKKKSHNILSGIGSKVKHSISKVKKAITGKSSHPKHHQDEVQTQVVNN</sequence>
<feature type="compositionally biased region" description="Basic and acidic residues" evidence="1">
    <location>
        <begin position="2283"/>
        <end position="2293"/>
    </location>
</feature>
<feature type="compositionally biased region" description="Basic and acidic residues" evidence="1">
    <location>
        <begin position="2302"/>
        <end position="2327"/>
    </location>
</feature>
<feature type="compositionally biased region" description="Polar residues" evidence="1">
    <location>
        <begin position="1205"/>
        <end position="1215"/>
    </location>
</feature>
<feature type="region of interest" description="Disordered" evidence="1">
    <location>
        <begin position="600"/>
        <end position="633"/>
    </location>
</feature>
<feature type="region of interest" description="Disordered" evidence="1">
    <location>
        <begin position="223"/>
        <end position="269"/>
    </location>
</feature>
<feature type="compositionally biased region" description="Basic and acidic residues" evidence="1">
    <location>
        <begin position="231"/>
        <end position="245"/>
    </location>
</feature>
<organism evidence="2 3">
    <name type="scientific">Tripterygium wilfordii</name>
    <name type="common">Thunder God vine</name>
    <dbReference type="NCBI Taxonomy" id="458696"/>
    <lineage>
        <taxon>Eukaryota</taxon>
        <taxon>Viridiplantae</taxon>
        <taxon>Streptophyta</taxon>
        <taxon>Embryophyta</taxon>
        <taxon>Tracheophyta</taxon>
        <taxon>Spermatophyta</taxon>
        <taxon>Magnoliopsida</taxon>
        <taxon>eudicotyledons</taxon>
        <taxon>Gunneridae</taxon>
        <taxon>Pentapetalae</taxon>
        <taxon>rosids</taxon>
        <taxon>fabids</taxon>
        <taxon>Celastrales</taxon>
        <taxon>Celastraceae</taxon>
        <taxon>Tripterygium</taxon>
    </lineage>
</organism>
<feature type="region of interest" description="Disordered" evidence="1">
    <location>
        <begin position="800"/>
        <end position="889"/>
    </location>
</feature>
<feature type="region of interest" description="Disordered" evidence="1">
    <location>
        <begin position="1702"/>
        <end position="1721"/>
    </location>
</feature>
<feature type="compositionally biased region" description="Basic and acidic residues" evidence="1">
    <location>
        <begin position="956"/>
        <end position="979"/>
    </location>
</feature>
<dbReference type="InParanoid" id="A0A7J7DKM7"/>
<feature type="compositionally biased region" description="Basic and acidic residues" evidence="1">
    <location>
        <begin position="1283"/>
        <end position="1303"/>
    </location>
</feature>
<feature type="compositionally biased region" description="Polar residues" evidence="1">
    <location>
        <begin position="3281"/>
        <end position="3307"/>
    </location>
</feature>
<feature type="compositionally biased region" description="Basic and acidic residues" evidence="1">
    <location>
        <begin position="879"/>
        <end position="889"/>
    </location>
</feature>
<feature type="compositionally biased region" description="Polar residues" evidence="1">
    <location>
        <begin position="3040"/>
        <end position="3050"/>
    </location>
</feature>
<evidence type="ECO:0000256" key="1">
    <source>
        <dbReference type="SAM" id="MobiDB-lite"/>
    </source>
</evidence>
<feature type="region of interest" description="Disordered" evidence="1">
    <location>
        <begin position="1447"/>
        <end position="1497"/>
    </location>
</feature>
<feature type="region of interest" description="Disordered" evidence="1">
    <location>
        <begin position="3466"/>
        <end position="3514"/>
    </location>
</feature>
<feature type="region of interest" description="Disordered" evidence="1">
    <location>
        <begin position="2457"/>
        <end position="2622"/>
    </location>
</feature>
<dbReference type="Proteomes" id="UP000593562">
    <property type="component" value="Unassembled WGS sequence"/>
</dbReference>
<feature type="compositionally biased region" description="Basic and acidic residues" evidence="1">
    <location>
        <begin position="1005"/>
        <end position="1024"/>
    </location>
</feature>
<feature type="compositionally biased region" description="Basic and acidic residues" evidence="1">
    <location>
        <begin position="1627"/>
        <end position="1658"/>
    </location>
</feature>
<feature type="compositionally biased region" description="Basic and acidic residues" evidence="1">
    <location>
        <begin position="2056"/>
        <end position="2077"/>
    </location>
</feature>
<feature type="compositionally biased region" description="Basic and acidic residues" evidence="1">
    <location>
        <begin position="3260"/>
        <end position="3274"/>
    </location>
</feature>
<feature type="compositionally biased region" description="Basic residues" evidence="1">
    <location>
        <begin position="3547"/>
        <end position="3558"/>
    </location>
</feature>
<feature type="region of interest" description="Disordered" evidence="1">
    <location>
        <begin position="2366"/>
        <end position="2440"/>
    </location>
</feature>
<evidence type="ECO:0000313" key="3">
    <source>
        <dbReference type="Proteomes" id="UP000593562"/>
    </source>
</evidence>
<feature type="region of interest" description="Disordered" evidence="1">
    <location>
        <begin position="2056"/>
        <end position="2153"/>
    </location>
</feature>
<feature type="compositionally biased region" description="Acidic residues" evidence="1">
    <location>
        <begin position="2541"/>
        <end position="2556"/>
    </location>
</feature>
<feature type="region of interest" description="Disordered" evidence="1">
    <location>
        <begin position="1579"/>
        <end position="1598"/>
    </location>
</feature>
<feature type="compositionally biased region" description="Basic and acidic residues" evidence="1">
    <location>
        <begin position="1072"/>
        <end position="1095"/>
    </location>
</feature>
<protein>
    <submittedName>
        <fullName evidence="2">Uncharacterized protein</fullName>
    </submittedName>
</protein>
<feature type="compositionally biased region" description="Basic and acidic residues" evidence="1">
    <location>
        <begin position="1102"/>
        <end position="1136"/>
    </location>
</feature>
<feature type="compositionally biased region" description="Polar residues" evidence="1">
    <location>
        <begin position="1610"/>
        <end position="1623"/>
    </location>
</feature>
<gene>
    <name evidence="2" type="ORF">HS088_TW06G01067</name>
</gene>
<feature type="region of interest" description="Disordered" evidence="1">
    <location>
        <begin position="324"/>
        <end position="362"/>
    </location>
</feature>
<feature type="region of interest" description="Disordered" evidence="1">
    <location>
        <begin position="1"/>
        <end position="29"/>
    </location>
</feature>
<feature type="compositionally biased region" description="Basic and acidic residues" evidence="1">
    <location>
        <begin position="3308"/>
        <end position="3344"/>
    </location>
</feature>
<name>A0A7J7DKM7_TRIWF</name>
<comment type="caution">
    <text evidence="2">The sequence shown here is derived from an EMBL/GenBank/DDBJ whole genome shotgun (WGS) entry which is preliminary data.</text>
</comment>
<feature type="compositionally biased region" description="Basic and acidic residues" evidence="1">
    <location>
        <begin position="1391"/>
        <end position="1405"/>
    </location>
</feature>
<feature type="region of interest" description="Disordered" evidence="1">
    <location>
        <begin position="956"/>
        <end position="1034"/>
    </location>
</feature>
<feature type="compositionally biased region" description="Polar residues" evidence="1">
    <location>
        <begin position="1448"/>
        <end position="1473"/>
    </location>
</feature>
<feature type="compositionally biased region" description="Basic and acidic residues" evidence="1">
    <location>
        <begin position="1666"/>
        <end position="1684"/>
    </location>
</feature>
<feature type="region of interest" description="Disordered" evidence="1">
    <location>
        <begin position="3255"/>
        <end position="3344"/>
    </location>
</feature>
<feature type="region of interest" description="Disordered" evidence="1">
    <location>
        <begin position="3035"/>
        <end position="3110"/>
    </location>
</feature>
<feature type="region of interest" description="Disordered" evidence="1">
    <location>
        <begin position="3547"/>
        <end position="3570"/>
    </location>
</feature>
<feature type="region of interest" description="Disordered" evidence="1">
    <location>
        <begin position="1609"/>
        <end position="1685"/>
    </location>
</feature>
<feature type="compositionally biased region" description="Low complexity" evidence="1">
    <location>
        <begin position="248"/>
        <end position="263"/>
    </location>
</feature>
<feature type="compositionally biased region" description="Basic and acidic residues" evidence="1">
    <location>
        <begin position="2378"/>
        <end position="2393"/>
    </location>
</feature>
<feature type="compositionally biased region" description="Basic and acidic residues" evidence="1">
    <location>
        <begin position="1246"/>
        <end position="1265"/>
    </location>
</feature>
<dbReference type="PANTHER" id="PTHR35511">
    <property type="entry name" value="A-KINASE ANCHOR-LIKE PROTEIN"/>
    <property type="match status" value="1"/>
</dbReference>
<feature type="region of interest" description="Disordered" evidence="1">
    <location>
        <begin position="1055"/>
        <end position="1136"/>
    </location>
</feature>
<proteinExistence type="predicted"/>
<dbReference type="PANTHER" id="PTHR35511:SF2">
    <property type="entry name" value="A-KINASE ANCHOR-LIKE PROTEIN"/>
    <property type="match status" value="1"/>
</dbReference>
<keyword evidence="3" id="KW-1185">Reference proteome</keyword>
<feature type="compositionally biased region" description="Acidic residues" evidence="1">
    <location>
        <begin position="1359"/>
        <end position="1374"/>
    </location>
</feature>
<evidence type="ECO:0000313" key="2">
    <source>
        <dbReference type="EMBL" id="KAF5746891.1"/>
    </source>
</evidence>
<dbReference type="FunCoup" id="A0A7J7DKM7">
    <property type="interactions" value="55"/>
</dbReference>
<feature type="region of interest" description="Disordered" evidence="1">
    <location>
        <begin position="2959"/>
        <end position="2979"/>
    </location>
</feature>
<feature type="compositionally biased region" description="Basic and acidic residues" evidence="1">
    <location>
        <begin position="600"/>
        <end position="624"/>
    </location>
</feature>
<feature type="region of interest" description="Disordered" evidence="1">
    <location>
        <begin position="112"/>
        <end position="149"/>
    </location>
</feature>
<feature type="compositionally biased region" description="Basic and acidic residues" evidence="1">
    <location>
        <begin position="337"/>
        <end position="362"/>
    </location>
</feature>
<feature type="compositionally biased region" description="Basic and acidic residues" evidence="1">
    <location>
        <begin position="1339"/>
        <end position="1353"/>
    </location>
</feature>
<feature type="compositionally biased region" description="Basic and acidic residues" evidence="1">
    <location>
        <begin position="3051"/>
        <end position="3060"/>
    </location>
</feature>
<feature type="compositionally biased region" description="Basic and acidic residues" evidence="1">
    <location>
        <begin position="800"/>
        <end position="864"/>
    </location>
</feature>
<feature type="compositionally biased region" description="Basic and acidic residues" evidence="1">
    <location>
        <begin position="3074"/>
        <end position="3107"/>
    </location>
</feature>
<feature type="compositionally biased region" description="Basic and acidic residues" evidence="1">
    <location>
        <begin position="2485"/>
        <end position="2494"/>
    </location>
</feature>
<dbReference type="EMBL" id="JAAARO010000006">
    <property type="protein sequence ID" value="KAF5746891.1"/>
    <property type="molecule type" value="Genomic_DNA"/>
</dbReference>
<feature type="region of interest" description="Disordered" evidence="1">
    <location>
        <begin position="2282"/>
        <end position="2329"/>
    </location>
</feature>
<feature type="compositionally biased region" description="Basic and acidic residues" evidence="1">
    <location>
        <begin position="3489"/>
        <end position="3504"/>
    </location>
</feature>
<feature type="compositionally biased region" description="Polar residues" evidence="1">
    <location>
        <begin position="994"/>
        <end position="1004"/>
    </location>
</feature>
<feature type="region of interest" description="Disordered" evidence="1">
    <location>
        <begin position="1283"/>
        <end position="1321"/>
    </location>
</feature>
<feature type="compositionally biased region" description="Basic and acidic residues" evidence="1">
    <location>
        <begin position="2587"/>
        <end position="2611"/>
    </location>
</feature>
<feature type="region of interest" description="Disordered" evidence="1">
    <location>
        <begin position="1205"/>
        <end position="1270"/>
    </location>
</feature>
<feature type="compositionally biased region" description="Polar residues" evidence="1">
    <location>
        <begin position="2134"/>
        <end position="2153"/>
    </location>
</feature>
<feature type="compositionally biased region" description="Basic and acidic residues" evidence="1">
    <location>
        <begin position="2505"/>
        <end position="2540"/>
    </location>
</feature>
<feature type="compositionally biased region" description="Basic and acidic residues" evidence="1">
    <location>
        <begin position="2093"/>
        <end position="2119"/>
    </location>
</feature>